<feature type="non-terminal residue" evidence="14">
    <location>
        <position position="1"/>
    </location>
</feature>
<evidence type="ECO:0000256" key="1">
    <source>
        <dbReference type="ARBA" id="ARBA00004974"/>
    </source>
</evidence>
<dbReference type="PROSITE" id="PS00187">
    <property type="entry name" value="TPP_ENZYMES"/>
    <property type="match status" value="1"/>
</dbReference>
<accession>A0A932ZU60</accession>
<dbReference type="SUPFAM" id="SSF52467">
    <property type="entry name" value="DHS-like NAD/FAD-binding domain"/>
    <property type="match status" value="1"/>
</dbReference>
<evidence type="ECO:0000256" key="7">
    <source>
        <dbReference type="ARBA" id="ARBA00022723"/>
    </source>
</evidence>
<dbReference type="InterPro" id="IPR029061">
    <property type="entry name" value="THDP-binding"/>
</dbReference>
<dbReference type="GO" id="GO:0009097">
    <property type="term" value="P:isoleucine biosynthetic process"/>
    <property type="evidence" value="ECO:0007669"/>
    <property type="project" value="TreeGrafter"/>
</dbReference>
<keyword evidence="5 11" id="KW-0028">Amino-acid biosynthesis</keyword>
<dbReference type="GO" id="GO:0003984">
    <property type="term" value="F:acetolactate synthase activity"/>
    <property type="evidence" value="ECO:0007669"/>
    <property type="project" value="UniProtKB-EC"/>
</dbReference>
<dbReference type="CDD" id="cd07035">
    <property type="entry name" value="TPP_PYR_POX_like"/>
    <property type="match status" value="1"/>
</dbReference>
<comment type="catalytic activity">
    <reaction evidence="11">
        <text>2 pyruvate + H(+) = (2S)-2-acetolactate + CO2</text>
        <dbReference type="Rhea" id="RHEA:25249"/>
        <dbReference type="ChEBI" id="CHEBI:15361"/>
        <dbReference type="ChEBI" id="CHEBI:15378"/>
        <dbReference type="ChEBI" id="CHEBI:16526"/>
        <dbReference type="ChEBI" id="CHEBI:58476"/>
        <dbReference type="EC" id="2.2.1.6"/>
    </reaction>
</comment>
<gene>
    <name evidence="14" type="primary">ilvB</name>
    <name evidence="14" type="ORF">HY618_03610</name>
</gene>
<evidence type="ECO:0000256" key="10">
    <source>
        <dbReference type="ARBA" id="ARBA00023304"/>
    </source>
</evidence>
<feature type="domain" description="Thiamine pyrophosphate enzyme TPP-binding" evidence="13">
    <location>
        <begin position="296"/>
        <end position="443"/>
    </location>
</feature>
<dbReference type="InterPro" id="IPR011766">
    <property type="entry name" value="TPP_enzyme_TPP-bd"/>
</dbReference>
<dbReference type="GO" id="GO:0005948">
    <property type="term" value="C:acetolactate synthase complex"/>
    <property type="evidence" value="ECO:0007669"/>
    <property type="project" value="TreeGrafter"/>
</dbReference>
<evidence type="ECO:0000313" key="14">
    <source>
        <dbReference type="EMBL" id="MBI4251524.1"/>
    </source>
</evidence>
<proteinExistence type="inferred from homology"/>
<evidence type="ECO:0000256" key="9">
    <source>
        <dbReference type="ARBA" id="ARBA00023052"/>
    </source>
</evidence>
<dbReference type="InterPro" id="IPR000399">
    <property type="entry name" value="TPP-bd_CS"/>
</dbReference>
<dbReference type="InterPro" id="IPR029035">
    <property type="entry name" value="DHS-like_NAD/FAD-binding_dom"/>
</dbReference>
<reference evidence="14" key="1">
    <citation type="submission" date="2020-07" db="EMBL/GenBank/DDBJ databases">
        <title>Huge and variable diversity of episymbiotic CPR bacteria and DPANN archaea in groundwater ecosystems.</title>
        <authorList>
            <person name="He C.Y."/>
            <person name="Keren R."/>
            <person name="Whittaker M."/>
            <person name="Farag I.F."/>
            <person name="Doudna J."/>
            <person name="Cate J.H.D."/>
            <person name="Banfield J.F."/>
        </authorList>
    </citation>
    <scope>NUCLEOTIDE SEQUENCE</scope>
    <source>
        <strain evidence="14">NC_groundwater_1370_Ag_S-0.2um_69_93</strain>
    </source>
</reference>
<dbReference type="SUPFAM" id="SSF52518">
    <property type="entry name" value="Thiamin diphosphate-binding fold (THDP-binding)"/>
    <property type="match status" value="2"/>
</dbReference>
<keyword evidence="6 11" id="KW-0808">Transferase</keyword>
<name>A0A932ZU60_UNCTE</name>
<dbReference type="EC" id="2.2.1.6" evidence="4 11"/>
<comment type="caution">
    <text evidence="14">The sequence shown here is derived from an EMBL/GenBank/DDBJ whole genome shotgun (WGS) entry which is preliminary data.</text>
</comment>
<keyword evidence="9 11" id="KW-0786">Thiamine pyrophosphate</keyword>
<keyword evidence="10 11" id="KW-0100">Branched-chain amino acid biosynthesis</keyword>
<comment type="similarity">
    <text evidence="3 11">Belongs to the TPP enzyme family.</text>
</comment>
<comment type="cofactor">
    <cofactor evidence="11">
        <name>Mg(2+)</name>
        <dbReference type="ChEBI" id="CHEBI:18420"/>
    </cofactor>
    <text evidence="11">Binds 1 Mg(2+) ion per subunit.</text>
</comment>
<protein>
    <recommendedName>
        <fullName evidence="4 11">Acetolactate synthase</fullName>
        <ecNumber evidence="4 11">2.2.1.6</ecNumber>
    </recommendedName>
</protein>
<dbReference type="GO" id="GO:0030976">
    <property type="term" value="F:thiamine pyrophosphate binding"/>
    <property type="evidence" value="ECO:0007669"/>
    <property type="project" value="UniProtKB-UniRule"/>
</dbReference>
<dbReference type="AlphaFoldDB" id="A0A932ZU60"/>
<dbReference type="GO" id="GO:0009099">
    <property type="term" value="P:L-valine biosynthetic process"/>
    <property type="evidence" value="ECO:0007669"/>
    <property type="project" value="TreeGrafter"/>
</dbReference>
<evidence type="ECO:0000256" key="3">
    <source>
        <dbReference type="ARBA" id="ARBA00007812"/>
    </source>
</evidence>
<dbReference type="InterPro" id="IPR012846">
    <property type="entry name" value="Acetolactate_synth_lsu"/>
</dbReference>
<dbReference type="EMBL" id="JACQRX010000160">
    <property type="protein sequence ID" value="MBI4251524.1"/>
    <property type="molecule type" value="Genomic_DNA"/>
</dbReference>
<dbReference type="Pfam" id="PF02775">
    <property type="entry name" value="TPP_enzyme_C"/>
    <property type="match status" value="1"/>
</dbReference>
<evidence type="ECO:0000256" key="11">
    <source>
        <dbReference type="RuleBase" id="RU003591"/>
    </source>
</evidence>
<dbReference type="FunFam" id="3.40.50.1220:FF:000008">
    <property type="entry name" value="Acetolactate synthase"/>
    <property type="match status" value="1"/>
</dbReference>
<keyword evidence="8 11" id="KW-0460">Magnesium</keyword>
<dbReference type="PANTHER" id="PTHR18968:SF13">
    <property type="entry name" value="ACETOLACTATE SYNTHASE CATALYTIC SUBUNIT, MITOCHONDRIAL"/>
    <property type="match status" value="1"/>
</dbReference>
<evidence type="ECO:0000313" key="15">
    <source>
        <dbReference type="Proteomes" id="UP000752292"/>
    </source>
</evidence>
<feature type="domain" description="Thiamine pyrophosphate enzyme central" evidence="12">
    <location>
        <begin position="104"/>
        <end position="239"/>
    </location>
</feature>
<dbReference type="Gene3D" id="3.40.50.1220">
    <property type="entry name" value="TPP-binding domain"/>
    <property type="match status" value="1"/>
</dbReference>
<dbReference type="Proteomes" id="UP000752292">
    <property type="component" value="Unassembled WGS sequence"/>
</dbReference>
<dbReference type="PANTHER" id="PTHR18968">
    <property type="entry name" value="THIAMINE PYROPHOSPHATE ENZYMES"/>
    <property type="match status" value="1"/>
</dbReference>
<evidence type="ECO:0000256" key="5">
    <source>
        <dbReference type="ARBA" id="ARBA00022605"/>
    </source>
</evidence>
<comment type="pathway">
    <text evidence="2 11">Amino-acid biosynthesis; L-valine biosynthesis; L-valine from pyruvate: step 1/4.</text>
</comment>
<evidence type="ECO:0000256" key="4">
    <source>
        <dbReference type="ARBA" id="ARBA00013145"/>
    </source>
</evidence>
<dbReference type="CDD" id="cd02015">
    <property type="entry name" value="TPP_AHAS"/>
    <property type="match status" value="1"/>
</dbReference>
<evidence type="ECO:0000259" key="13">
    <source>
        <dbReference type="Pfam" id="PF02775"/>
    </source>
</evidence>
<dbReference type="InterPro" id="IPR012000">
    <property type="entry name" value="Thiamin_PyroP_enz_cen_dom"/>
</dbReference>
<evidence type="ECO:0000259" key="12">
    <source>
        <dbReference type="Pfam" id="PF00205"/>
    </source>
</evidence>
<dbReference type="GO" id="GO:0000287">
    <property type="term" value="F:magnesium ion binding"/>
    <property type="evidence" value="ECO:0007669"/>
    <property type="project" value="UniProtKB-UniRule"/>
</dbReference>
<dbReference type="GO" id="GO:0050660">
    <property type="term" value="F:flavin adenine dinucleotide binding"/>
    <property type="evidence" value="ECO:0007669"/>
    <property type="project" value="InterPro"/>
</dbReference>
<organism evidence="14 15">
    <name type="scientific">Tectimicrobiota bacterium</name>
    <dbReference type="NCBI Taxonomy" id="2528274"/>
    <lineage>
        <taxon>Bacteria</taxon>
        <taxon>Pseudomonadati</taxon>
        <taxon>Nitrospinota/Tectimicrobiota group</taxon>
        <taxon>Candidatus Tectimicrobiota</taxon>
    </lineage>
</organism>
<dbReference type="Pfam" id="PF00205">
    <property type="entry name" value="TPP_enzyme_M"/>
    <property type="match status" value="1"/>
</dbReference>
<dbReference type="NCBIfam" id="TIGR00118">
    <property type="entry name" value="acolac_lg"/>
    <property type="match status" value="1"/>
</dbReference>
<comment type="cofactor">
    <cofactor evidence="11">
        <name>thiamine diphosphate</name>
        <dbReference type="ChEBI" id="CHEBI:58937"/>
    </cofactor>
    <text evidence="11">Binds 1 thiamine pyrophosphate per subunit.</text>
</comment>
<dbReference type="FunFam" id="3.40.50.970:FF:000016">
    <property type="entry name" value="Acetolactate synthase"/>
    <property type="match status" value="1"/>
</dbReference>
<evidence type="ECO:0000256" key="2">
    <source>
        <dbReference type="ARBA" id="ARBA00005025"/>
    </source>
</evidence>
<evidence type="ECO:0000256" key="6">
    <source>
        <dbReference type="ARBA" id="ARBA00022679"/>
    </source>
</evidence>
<sequence length="484" mass="52835">MDSIPIVCLTGQVSTFMVGNDAFQEADIVGMTRSVTKHSYLVKRTDDLPQVLQEAFYIARTGRPGPVLVDIPKDVLLGETAFDLPEEPDIRGYKPTTRGHPRQIERVAAAIAEAKQPVLYVGGGAIHAGAHAELQKLAETADIPVTFTLMGAGSFPSAHDLSLGMLGMHGTAYANYAVCECDLLLAVGARFDDRVTGKVSEFASRAKIVHIDIDPTAIGKNKQADIPVVGDARLVLHELNKLVKAQKRPLWRKRVEKLKGEFPILFDSQKSPIKPQEAILTLSQEVGERAIITTEVGQHQMWAAQFYNFTFPRQFISSGGLGTMGFGFPAAIGASLARPDKLAIDIAGDGSFQMVMQELATAVQYQIPVKVFLLNNATLGMVRQWQDLFMDRRFSEVGLEVSPDYVKLAEAFGASGLRITDREELRPAIRKMIETPGPFILDVVVDPDELVFPMVPAGAAIKDMIVRDGRKRSLSGKLSALPDN</sequence>
<dbReference type="InterPro" id="IPR039368">
    <property type="entry name" value="AHAS_TPP"/>
</dbReference>
<dbReference type="InterPro" id="IPR045229">
    <property type="entry name" value="TPP_enz"/>
</dbReference>
<comment type="pathway">
    <text evidence="1 11">Amino-acid biosynthesis; L-isoleucine biosynthesis; L-isoleucine from 2-oxobutanoate: step 1/4.</text>
</comment>
<evidence type="ECO:0000256" key="8">
    <source>
        <dbReference type="ARBA" id="ARBA00022842"/>
    </source>
</evidence>
<keyword evidence="7 11" id="KW-0479">Metal-binding</keyword>
<dbReference type="Gene3D" id="3.40.50.970">
    <property type="match status" value="2"/>
</dbReference>